<comment type="caution">
    <text evidence="3">The sequence shown here is derived from an EMBL/GenBank/DDBJ whole genome shotgun (WGS) entry which is preliminary data.</text>
</comment>
<dbReference type="PANTHER" id="PTHR42870">
    <property type="entry name" value="ACETYL-COA C-ACETYLTRANSFERASE"/>
    <property type="match status" value="1"/>
</dbReference>
<evidence type="ECO:0000259" key="2">
    <source>
        <dbReference type="Pfam" id="PF22691"/>
    </source>
</evidence>
<dbReference type="RefSeq" id="WP_344611467.1">
    <property type="nucleotide sequence ID" value="NZ_BAAARV010000015.1"/>
</dbReference>
<dbReference type="Pfam" id="PF22691">
    <property type="entry name" value="Thiolase_C_1"/>
    <property type="match status" value="1"/>
</dbReference>
<sequence>MGVHPLKNPVAIVGMACTAFGEHWDRSVDDLLVEATHGAVDSVPGLELEQVDAFWLGSMISGVSGLTLTRPLGLAHKAVTRVENMCATGSEAFRNACYAVSSGAYDVVMAVGGEKLKDAGYSGLEMPSVPNDGTPPVLSAPAMYSMIVPAYARRYGVSPQQIKEAMTHIAWKNHANGAINPRAQFRKAVSKETIAAAPALAGNLSVFDCSGVADGGAAAVIVRAEDALRYTDRPLYVHALALDAGAGTGRNDSDYDYCDLAESRASARAAYAQAGITDPATEISLAEVHDCFTPTEMVLMEELGFSAPGEAWRDVLAGRYDRDGALPVNVDGGLKSFGHPIGASGLRMLFEMWLQFRGEAGDRQVPTPGFGLVQNQGGSPGDLVSAVTIVSSRRPAT</sequence>
<feature type="domain" description="Thiolase N-terminal" evidence="1">
    <location>
        <begin position="10"/>
        <end position="224"/>
    </location>
</feature>
<name>A0ABP5SN37_9ACTN</name>
<evidence type="ECO:0000259" key="1">
    <source>
        <dbReference type="Pfam" id="PF00108"/>
    </source>
</evidence>
<gene>
    <name evidence="3" type="ORF">GCM10010170_014540</name>
</gene>
<dbReference type="NCBIfam" id="NF004810">
    <property type="entry name" value="PRK06157.1"/>
    <property type="match status" value="1"/>
</dbReference>
<reference evidence="4" key="1">
    <citation type="journal article" date="2019" name="Int. J. Syst. Evol. Microbiol.">
        <title>The Global Catalogue of Microorganisms (GCM) 10K type strain sequencing project: providing services to taxonomists for standard genome sequencing and annotation.</title>
        <authorList>
            <consortium name="The Broad Institute Genomics Platform"/>
            <consortium name="The Broad Institute Genome Sequencing Center for Infectious Disease"/>
            <person name="Wu L."/>
            <person name="Ma J."/>
        </authorList>
    </citation>
    <scope>NUCLEOTIDE SEQUENCE [LARGE SCALE GENOMIC DNA]</scope>
    <source>
        <strain evidence="4">JCM 3272</strain>
    </source>
</reference>
<dbReference type="CDD" id="cd00829">
    <property type="entry name" value="SCP-x_thiolase"/>
    <property type="match status" value="1"/>
</dbReference>
<evidence type="ECO:0000313" key="3">
    <source>
        <dbReference type="EMBL" id="GAA2334903.1"/>
    </source>
</evidence>
<dbReference type="SUPFAM" id="SSF53901">
    <property type="entry name" value="Thiolase-like"/>
    <property type="match status" value="1"/>
</dbReference>
<evidence type="ECO:0000313" key="4">
    <source>
        <dbReference type="Proteomes" id="UP001501444"/>
    </source>
</evidence>
<dbReference type="InterPro" id="IPR020616">
    <property type="entry name" value="Thiolase_N"/>
</dbReference>
<dbReference type="Gene3D" id="3.40.47.10">
    <property type="match status" value="1"/>
</dbReference>
<organism evidence="3 4">
    <name type="scientific">Dactylosporangium salmoneum</name>
    <dbReference type="NCBI Taxonomy" id="53361"/>
    <lineage>
        <taxon>Bacteria</taxon>
        <taxon>Bacillati</taxon>
        <taxon>Actinomycetota</taxon>
        <taxon>Actinomycetes</taxon>
        <taxon>Micromonosporales</taxon>
        <taxon>Micromonosporaceae</taxon>
        <taxon>Dactylosporangium</taxon>
    </lineage>
</organism>
<dbReference type="PANTHER" id="PTHR42870:SF1">
    <property type="entry name" value="NON-SPECIFIC LIPID-TRANSFER PROTEIN-LIKE 2"/>
    <property type="match status" value="1"/>
</dbReference>
<dbReference type="InterPro" id="IPR002155">
    <property type="entry name" value="Thiolase"/>
</dbReference>
<feature type="domain" description="Thiolase C-terminal" evidence="2">
    <location>
        <begin position="260"/>
        <end position="381"/>
    </location>
</feature>
<accession>A0ABP5SN37</accession>
<dbReference type="InterPro" id="IPR055140">
    <property type="entry name" value="Thiolase_C_2"/>
</dbReference>
<dbReference type="PIRSF" id="PIRSF000429">
    <property type="entry name" value="Ac-CoA_Ac_transf"/>
    <property type="match status" value="1"/>
</dbReference>
<dbReference type="Pfam" id="PF00108">
    <property type="entry name" value="Thiolase_N"/>
    <property type="match status" value="1"/>
</dbReference>
<dbReference type="Proteomes" id="UP001501444">
    <property type="component" value="Unassembled WGS sequence"/>
</dbReference>
<dbReference type="EMBL" id="BAAARV010000015">
    <property type="protein sequence ID" value="GAA2334903.1"/>
    <property type="molecule type" value="Genomic_DNA"/>
</dbReference>
<keyword evidence="4" id="KW-1185">Reference proteome</keyword>
<dbReference type="InterPro" id="IPR016039">
    <property type="entry name" value="Thiolase-like"/>
</dbReference>
<protein>
    <submittedName>
        <fullName evidence="3">Acetyl-CoA acetyltransferase</fullName>
    </submittedName>
</protein>
<proteinExistence type="predicted"/>